<feature type="non-terminal residue" evidence="1">
    <location>
        <position position="1"/>
    </location>
</feature>
<proteinExistence type="predicted"/>
<reference evidence="1" key="1">
    <citation type="submission" date="2023-05" db="EMBL/GenBank/DDBJ databases">
        <authorList>
            <consortium name="ELIXIR-Norway"/>
        </authorList>
    </citation>
    <scope>NUCLEOTIDE SEQUENCE</scope>
</reference>
<evidence type="ECO:0000313" key="1">
    <source>
        <dbReference type="EMBL" id="CAN0453419.1"/>
    </source>
</evidence>
<accession>A0AC59ZLC9</accession>
<dbReference type="EMBL" id="OX596087">
    <property type="protein sequence ID" value="CAN0453419.1"/>
    <property type="molecule type" value="Genomic_DNA"/>
</dbReference>
<evidence type="ECO:0000313" key="2">
    <source>
        <dbReference type="Proteomes" id="UP001162501"/>
    </source>
</evidence>
<feature type="non-terminal residue" evidence="1">
    <location>
        <position position="129"/>
    </location>
</feature>
<protein>
    <submittedName>
        <fullName evidence="1">Uncharacterized protein</fullName>
    </submittedName>
</protein>
<organism evidence="1 2">
    <name type="scientific">Rangifer tarandus platyrhynchus</name>
    <name type="common">Svalbard reindeer</name>
    <dbReference type="NCBI Taxonomy" id="3082113"/>
    <lineage>
        <taxon>Eukaryota</taxon>
        <taxon>Metazoa</taxon>
        <taxon>Chordata</taxon>
        <taxon>Craniata</taxon>
        <taxon>Vertebrata</taxon>
        <taxon>Euteleostomi</taxon>
        <taxon>Mammalia</taxon>
        <taxon>Eutheria</taxon>
        <taxon>Laurasiatheria</taxon>
        <taxon>Artiodactyla</taxon>
        <taxon>Ruminantia</taxon>
        <taxon>Pecora</taxon>
        <taxon>Cervidae</taxon>
        <taxon>Odocoileinae</taxon>
        <taxon>Rangifer</taxon>
    </lineage>
</organism>
<name>A0AC59ZLC9_RANTA</name>
<dbReference type="Proteomes" id="UP001162501">
    <property type="component" value="Chromosome 3"/>
</dbReference>
<sequence length="129" mass="13891">VLDNLSFISVSYYHHLWITVSSEYLCVPLHGSQPCHGKGACITQCSYETCPGGLLKTMVIMKSSDKTGSTFQSASLSFTTSQSCSNSCPLSWSCHPTVSSSVDPFFSHLQSFPASGSFPMSQFFTSGGH</sequence>
<gene>
    <name evidence="1" type="ORF">MRATA1EN22A_LOCUS19771</name>
</gene>
<reference evidence="1" key="2">
    <citation type="submission" date="2025-03" db="EMBL/GenBank/DDBJ databases">
        <authorList>
            <consortium name="ELIXIR-Norway"/>
            <consortium name="Elixir Norway"/>
        </authorList>
    </citation>
    <scope>NUCLEOTIDE SEQUENCE</scope>
</reference>